<dbReference type="AlphaFoldDB" id="A0A5J6WXW5"/>
<dbReference type="EMBL" id="CP040449">
    <property type="protein sequence ID" value="QFI55061.1"/>
    <property type="molecule type" value="Genomic_DNA"/>
</dbReference>
<dbReference type="InterPro" id="IPR029787">
    <property type="entry name" value="Nucleotide_cyclase"/>
</dbReference>
<protein>
    <submittedName>
        <fullName evidence="4">GGDEF domain-containing protein</fullName>
    </submittedName>
</protein>
<sequence>MPRSKFFGLLLMVAAFLGVTLWSAWNYERAFNAVTRYTQRSAWSLAQMELELRAFQGELALYRLGGSSPQALQRRFDIAWNRLDVFLHAKGGGQSEELLPIWKAVSDLLALLRRHEADVVAAMPADPTLALLSRELERHLDVVRKVTIQNFTGPSVVTPRVTLERVREQNFVVLGVLLLVTMAMLLTLFLEVRRQHFLAWNDSLTRLPNRVALMHFLRRHVARGGRRMTVCLFDLGHFREVNDSLGYEVGDALLRALAARLHALRGPALFVARTGSDEFAIVMIGSMPTYLRFPFLEKLHAELTQLAYEADPAHRVHVFMGVSQYAPSLNSPEETLLFADIALESAKRQDATRYVMFSSSMYRHYRRNRQLSVELRELLEGEDEQQLALHYQPIVCEHEATRLGAEALLRWHHPEYGFIAPPDIVELAEENGLGQRLGAWIFRRLQRDLATFPSALVARLELSVNLSGSMFHHRLPQQIEAALAGGPLQRQQLVLELTESIAIDDLPRSQHILRGLHHIGVRVALDDFGTGWASLSYLRALSFDKLKIDRSFITAIDSDERQALFVGMITDLSHQLGVQVVAEGVERYEEWRAVLRLGVDEVQGYFYAKPLPAAAFHAFCDDYFGPELMLTEVACG</sequence>
<dbReference type="Pfam" id="PF00563">
    <property type="entry name" value="EAL"/>
    <property type="match status" value="1"/>
</dbReference>
<dbReference type="Proteomes" id="UP000594034">
    <property type="component" value="Chromosome"/>
</dbReference>
<evidence type="ECO:0000259" key="2">
    <source>
        <dbReference type="PROSITE" id="PS50883"/>
    </source>
</evidence>
<dbReference type="SMART" id="SM00267">
    <property type="entry name" value="GGDEF"/>
    <property type="match status" value="1"/>
</dbReference>
<dbReference type="Pfam" id="PF00990">
    <property type="entry name" value="GGDEF"/>
    <property type="match status" value="1"/>
</dbReference>
<dbReference type="PANTHER" id="PTHR33121:SF79">
    <property type="entry name" value="CYCLIC DI-GMP PHOSPHODIESTERASE PDED-RELATED"/>
    <property type="match status" value="1"/>
</dbReference>
<accession>A0A5J6WXW5</accession>
<feature type="transmembrane region" description="Helical" evidence="1">
    <location>
        <begin position="171"/>
        <end position="190"/>
    </location>
</feature>
<dbReference type="SUPFAM" id="SSF141868">
    <property type="entry name" value="EAL domain-like"/>
    <property type="match status" value="1"/>
</dbReference>
<dbReference type="RefSeq" id="WP_193000748.1">
    <property type="nucleotide sequence ID" value="NZ_CP040449.1"/>
</dbReference>
<evidence type="ECO:0000313" key="4">
    <source>
        <dbReference type="EMBL" id="QFI55061.1"/>
    </source>
</evidence>
<dbReference type="GO" id="GO:0071111">
    <property type="term" value="F:cyclic-guanylate-specific phosphodiesterase activity"/>
    <property type="evidence" value="ECO:0007669"/>
    <property type="project" value="InterPro"/>
</dbReference>
<dbReference type="Gene3D" id="3.20.20.450">
    <property type="entry name" value="EAL domain"/>
    <property type="match status" value="1"/>
</dbReference>
<evidence type="ECO:0000256" key="1">
    <source>
        <dbReference type="SAM" id="Phobius"/>
    </source>
</evidence>
<name>A0A5J6WXW5_9GAMM</name>
<keyword evidence="5" id="KW-1185">Reference proteome</keyword>
<proteinExistence type="predicted"/>
<dbReference type="KEGG" id="asim:FE240_10405"/>
<keyword evidence="1" id="KW-1133">Transmembrane helix</keyword>
<dbReference type="CDD" id="cd01948">
    <property type="entry name" value="EAL"/>
    <property type="match status" value="1"/>
</dbReference>
<dbReference type="PROSITE" id="PS50883">
    <property type="entry name" value="EAL"/>
    <property type="match status" value="1"/>
</dbReference>
<dbReference type="SUPFAM" id="SSF55073">
    <property type="entry name" value="Nucleotide cyclase"/>
    <property type="match status" value="1"/>
</dbReference>
<keyword evidence="1" id="KW-0812">Transmembrane</keyword>
<dbReference type="NCBIfam" id="TIGR00254">
    <property type="entry name" value="GGDEF"/>
    <property type="match status" value="1"/>
</dbReference>
<dbReference type="SMART" id="SM00052">
    <property type="entry name" value="EAL"/>
    <property type="match status" value="1"/>
</dbReference>
<dbReference type="InterPro" id="IPR050706">
    <property type="entry name" value="Cyclic-di-GMP_PDE-like"/>
</dbReference>
<dbReference type="PANTHER" id="PTHR33121">
    <property type="entry name" value="CYCLIC DI-GMP PHOSPHODIESTERASE PDEF"/>
    <property type="match status" value="1"/>
</dbReference>
<organism evidence="4 5">
    <name type="scientific">Aeromonas simiae</name>
    <dbReference type="NCBI Taxonomy" id="218936"/>
    <lineage>
        <taxon>Bacteria</taxon>
        <taxon>Pseudomonadati</taxon>
        <taxon>Pseudomonadota</taxon>
        <taxon>Gammaproteobacteria</taxon>
        <taxon>Aeromonadales</taxon>
        <taxon>Aeromonadaceae</taxon>
        <taxon>Aeromonas</taxon>
    </lineage>
</organism>
<reference evidence="4 5" key="1">
    <citation type="submission" date="2019-05" db="EMBL/GenBank/DDBJ databases">
        <title>OXA-830, a novel chromosomally encoded expanded-spectrum class D beta-lactamase in Aeromonas simiae.</title>
        <authorList>
            <person name="Zhou W."/>
            <person name="Chen Q."/>
        </authorList>
    </citation>
    <scope>NUCLEOTIDE SEQUENCE [LARGE SCALE GENOMIC DNA]</scope>
    <source>
        <strain evidence="4 5">A6</strain>
    </source>
</reference>
<dbReference type="InterPro" id="IPR000160">
    <property type="entry name" value="GGDEF_dom"/>
</dbReference>
<dbReference type="Gene3D" id="3.30.70.270">
    <property type="match status" value="1"/>
</dbReference>
<keyword evidence="1" id="KW-0472">Membrane</keyword>
<feature type="domain" description="GGDEF" evidence="3">
    <location>
        <begin position="226"/>
        <end position="359"/>
    </location>
</feature>
<evidence type="ECO:0000259" key="3">
    <source>
        <dbReference type="PROSITE" id="PS50887"/>
    </source>
</evidence>
<dbReference type="CDD" id="cd01949">
    <property type="entry name" value="GGDEF"/>
    <property type="match status" value="1"/>
</dbReference>
<feature type="domain" description="EAL" evidence="2">
    <location>
        <begin position="368"/>
        <end position="624"/>
    </location>
</feature>
<gene>
    <name evidence="4" type="ORF">FE240_10405</name>
</gene>
<dbReference type="InterPro" id="IPR001633">
    <property type="entry name" value="EAL_dom"/>
</dbReference>
<dbReference type="PROSITE" id="PS50887">
    <property type="entry name" value="GGDEF"/>
    <property type="match status" value="1"/>
</dbReference>
<dbReference type="InterPro" id="IPR043128">
    <property type="entry name" value="Rev_trsase/Diguanyl_cyclase"/>
</dbReference>
<dbReference type="InterPro" id="IPR035919">
    <property type="entry name" value="EAL_sf"/>
</dbReference>
<evidence type="ECO:0000313" key="5">
    <source>
        <dbReference type="Proteomes" id="UP000594034"/>
    </source>
</evidence>